<dbReference type="PROSITE" id="PS51257">
    <property type="entry name" value="PROKAR_LIPOPROTEIN"/>
    <property type="match status" value="1"/>
</dbReference>
<evidence type="ECO:0000256" key="2">
    <source>
        <dbReference type="SAM" id="SignalP"/>
    </source>
</evidence>
<gene>
    <name evidence="3" type="ORF">Lrub_0774</name>
</gene>
<name>A0A0W0XUD1_9GAMM</name>
<organism evidence="3 4">
    <name type="scientific">Legionella rubrilucens</name>
    <dbReference type="NCBI Taxonomy" id="458"/>
    <lineage>
        <taxon>Bacteria</taxon>
        <taxon>Pseudomonadati</taxon>
        <taxon>Pseudomonadota</taxon>
        <taxon>Gammaproteobacteria</taxon>
        <taxon>Legionellales</taxon>
        <taxon>Legionellaceae</taxon>
        <taxon>Legionella</taxon>
    </lineage>
</organism>
<proteinExistence type="predicted"/>
<evidence type="ECO:0000313" key="4">
    <source>
        <dbReference type="Proteomes" id="UP000054608"/>
    </source>
</evidence>
<dbReference type="STRING" id="458.Lrub_0774"/>
<comment type="caution">
    <text evidence="3">The sequence shown here is derived from an EMBL/GenBank/DDBJ whole genome shotgun (WGS) entry which is preliminary data.</text>
</comment>
<evidence type="ECO:0000256" key="1">
    <source>
        <dbReference type="SAM" id="MobiDB-lite"/>
    </source>
</evidence>
<dbReference type="RefSeq" id="WP_164480553.1">
    <property type="nucleotide sequence ID" value="NZ_CAAAIN010000001.1"/>
</dbReference>
<feature type="compositionally biased region" description="Gly residues" evidence="1">
    <location>
        <begin position="39"/>
        <end position="57"/>
    </location>
</feature>
<feature type="region of interest" description="Disordered" evidence="1">
    <location>
        <begin position="32"/>
        <end position="57"/>
    </location>
</feature>
<keyword evidence="4" id="KW-1185">Reference proteome</keyword>
<evidence type="ECO:0008006" key="5">
    <source>
        <dbReference type="Google" id="ProtNLM"/>
    </source>
</evidence>
<reference evidence="3 4" key="1">
    <citation type="submission" date="2015-11" db="EMBL/GenBank/DDBJ databases">
        <title>Genomic analysis of 38 Legionella species identifies large and diverse effector repertoires.</title>
        <authorList>
            <person name="Burstein D."/>
            <person name="Amaro F."/>
            <person name="Zusman T."/>
            <person name="Lifshitz Z."/>
            <person name="Cohen O."/>
            <person name="Gilbert J.A."/>
            <person name="Pupko T."/>
            <person name="Shuman H.A."/>
            <person name="Segal G."/>
        </authorList>
    </citation>
    <scope>NUCLEOTIDE SEQUENCE [LARGE SCALE GENOMIC DNA]</scope>
    <source>
        <strain evidence="3 4">WA-270A-C2</strain>
    </source>
</reference>
<dbReference type="PATRIC" id="fig|458.5.peg.805"/>
<dbReference type="Proteomes" id="UP000054608">
    <property type="component" value="Unassembled WGS sequence"/>
</dbReference>
<dbReference type="EMBL" id="LNYT01000007">
    <property type="protein sequence ID" value="KTD48423.1"/>
    <property type="molecule type" value="Genomic_DNA"/>
</dbReference>
<feature type="chain" id="PRO_5006916909" description="Lipoprotein" evidence="2">
    <location>
        <begin position="20"/>
        <end position="57"/>
    </location>
</feature>
<dbReference type="AlphaFoldDB" id="A0A0W0XUD1"/>
<keyword evidence="2" id="KW-0732">Signal</keyword>
<evidence type="ECO:0000313" key="3">
    <source>
        <dbReference type="EMBL" id="KTD48423.1"/>
    </source>
</evidence>
<accession>A0A0W0XUD1</accession>
<sequence length="57" mass="5770">MSFFKVIRIMMVFIGLVFATSFLSSCDGAVKHSSQEADGYGGHSAGGHGGHGGGAGH</sequence>
<feature type="signal peptide" evidence="2">
    <location>
        <begin position="1"/>
        <end position="19"/>
    </location>
</feature>
<protein>
    <recommendedName>
        <fullName evidence="5">Lipoprotein</fullName>
    </recommendedName>
</protein>